<evidence type="ECO:0000256" key="1">
    <source>
        <dbReference type="SAM" id="Phobius"/>
    </source>
</evidence>
<feature type="transmembrane region" description="Helical" evidence="1">
    <location>
        <begin position="77"/>
        <end position="97"/>
    </location>
</feature>
<keyword evidence="3" id="KW-1185">Reference proteome</keyword>
<dbReference type="EMBL" id="CP042326">
    <property type="protein sequence ID" value="QDZ40797.1"/>
    <property type="molecule type" value="Genomic_DNA"/>
</dbReference>
<keyword evidence="1" id="KW-0812">Transmembrane</keyword>
<keyword evidence="1" id="KW-0472">Membrane</keyword>
<dbReference type="InterPro" id="IPR021215">
    <property type="entry name" value="DUF2752"/>
</dbReference>
<protein>
    <submittedName>
        <fullName evidence="2">DUF2752 domain-containing protein</fullName>
    </submittedName>
</protein>
<proteinExistence type="predicted"/>
<feature type="transmembrane region" description="Helical" evidence="1">
    <location>
        <begin position="12"/>
        <end position="33"/>
    </location>
</feature>
<dbReference type="AlphaFoldDB" id="A0A5B8NPA5"/>
<accession>A0A5B8NPA5</accession>
<keyword evidence="1" id="KW-1133">Transmembrane helix</keyword>
<gene>
    <name evidence="2" type="ORF">FRE64_13120</name>
</gene>
<sequence length="156" mass="17603">MLKINSPLNKTGLYTRCFSLSICTSPLIGSYFFGYTEASSPFKCLFLATTGIPCPSCGLTRSFISVAHNNIQQALDYHLFGLILFLALILVCLHLILELLLRRRVTTFYTKLLSKRRFQFTFIGAVLAYHSVRLYSLWQSGELAISFSQSPLGQIF</sequence>
<evidence type="ECO:0000313" key="2">
    <source>
        <dbReference type="EMBL" id="QDZ40797.1"/>
    </source>
</evidence>
<evidence type="ECO:0000313" key="3">
    <source>
        <dbReference type="Proteomes" id="UP000318453"/>
    </source>
</evidence>
<dbReference type="Proteomes" id="UP000318453">
    <property type="component" value="Chromosome"/>
</dbReference>
<dbReference type="Pfam" id="PF10825">
    <property type="entry name" value="DUF2752"/>
    <property type="match status" value="1"/>
</dbReference>
<reference evidence="2" key="1">
    <citation type="submission" date="2019-08" db="EMBL/GenBank/DDBJ databases">
        <title>Carotenoids and Carotenoid Binding Proteins in the Halophilic Cyanobacterium Euhalothece sp. ZM00.</title>
        <authorList>
            <person name="Cho S.M."/>
            <person name="Song J.Y."/>
            <person name="Park Y.-I."/>
        </authorList>
    </citation>
    <scope>NUCLEOTIDE SEQUENCE [LARGE SCALE GENOMIC DNA]</scope>
    <source>
        <strain evidence="2">Z-M001</strain>
    </source>
</reference>
<dbReference type="OrthoDB" id="466478at2"/>
<name>A0A5B8NPA5_9CHRO</name>
<dbReference type="KEGG" id="enn:FRE64_13120"/>
<dbReference type="RefSeq" id="WP_146296637.1">
    <property type="nucleotide sequence ID" value="NZ_CP042326.1"/>
</dbReference>
<organism evidence="2 3">
    <name type="scientific">Euhalothece natronophila Z-M001</name>
    <dbReference type="NCBI Taxonomy" id="522448"/>
    <lineage>
        <taxon>Bacteria</taxon>
        <taxon>Bacillati</taxon>
        <taxon>Cyanobacteriota</taxon>
        <taxon>Cyanophyceae</taxon>
        <taxon>Oscillatoriophycideae</taxon>
        <taxon>Chroococcales</taxon>
        <taxon>Halothecacae</taxon>
        <taxon>Halothece cluster</taxon>
        <taxon>Euhalothece</taxon>
    </lineage>
</organism>